<dbReference type="InterPro" id="IPR001633">
    <property type="entry name" value="EAL_dom"/>
</dbReference>
<organism evidence="5 6">
    <name type="scientific">Aliiglaciecola lipolytica E3</name>
    <dbReference type="NCBI Taxonomy" id="1127673"/>
    <lineage>
        <taxon>Bacteria</taxon>
        <taxon>Pseudomonadati</taxon>
        <taxon>Pseudomonadota</taxon>
        <taxon>Gammaproteobacteria</taxon>
        <taxon>Alteromonadales</taxon>
        <taxon>Alteromonadaceae</taxon>
        <taxon>Aliiglaciecola</taxon>
    </lineage>
</organism>
<dbReference type="GO" id="GO:0016020">
    <property type="term" value="C:membrane"/>
    <property type="evidence" value="ECO:0007669"/>
    <property type="project" value="InterPro"/>
</dbReference>
<dbReference type="NCBIfam" id="TIGR00254">
    <property type="entry name" value="GGDEF"/>
    <property type="match status" value="1"/>
</dbReference>
<dbReference type="SUPFAM" id="SSF55073">
    <property type="entry name" value="Nucleotide cyclase"/>
    <property type="match status" value="1"/>
</dbReference>
<feature type="domain" description="HAMP" evidence="3">
    <location>
        <begin position="294"/>
        <end position="347"/>
    </location>
</feature>
<accession>K6YZV0</accession>
<dbReference type="PANTHER" id="PTHR33121:SF79">
    <property type="entry name" value="CYCLIC DI-GMP PHOSPHODIESTERASE PDED-RELATED"/>
    <property type="match status" value="1"/>
</dbReference>
<evidence type="ECO:0000259" key="3">
    <source>
        <dbReference type="PROSITE" id="PS50885"/>
    </source>
</evidence>
<dbReference type="STRING" id="1127673.GLIP_4129"/>
<dbReference type="PROSITE" id="PS50887">
    <property type="entry name" value="GGDEF"/>
    <property type="match status" value="1"/>
</dbReference>
<keyword evidence="1" id="KW-0812">Transmembrane</keyword>
<dbReference type="Pfam" id="PF00990">
    <property type="entry name" value="GGDEF"/>
    <property type="match status" value="1"/>
</dbReference>
<dbReference type="PROSITE" id="PS50885">
    <property type="entry name" value="HAMP"/>
    <property type="match status" value="1"/>
</dbReference>
<dbReference type="InterPro" id="IPR029787">
    <property type="entry name" value="Nucleotide_cyclase"/>
</dbReference>
<dbReference type="Gene3D" id="3.20.20.450">
    <property type="entry name" value="EAL domain"/>
    <property type="match status" value="1"/>
</dbReference>
<reference evidence="5 6" key="1">
    <citation type="journal article" date="2017" name="Antonie Van Leeuwenhoek">
        <title>Rhizobium rhizosphaerae sp. nov., a novel species isolated from rice rhizosphere.</title>
        <authorList>
            <person name="Zhao J.J."/>
            <person name="Zhang J."/>
            <person name="Zhang R.J."/>
            <person name="Zhang C.W."/>
            <person name="Yin H.Q."/>
            <person name="Zhang X.X."/>
        </authorList>
    </citation>
    <scope>NUCLEOTIDE SEQUENCE [LARGE SCALE GENOMIC DNA]</scope>
    <source>
        <strain evidence="5 6">E3</strain>
    </source>
</reference>
<dbReference type="CDD" id="cd06225">
    <property type="entry name" value="HAMP"/>
    <property type="match status" value="1"/>
</dbReference>
<dbReference type="CDD" id="cd01948">
    <property type="entry name" value="EAL"/>
    <property type="match status" value="1"/>
</dbReference>
<protein>
    <submittedName>
        <fullName evidence="5">Diguanylate cyclase/phosphodiesterase</fullName>
    </submittedName>
</protein>
<dbReference type="Proteomes" id="UP000006334">
    <property type="component" value="Unassembled WGS sequence"/>
</dbReference>
<dbReference type="SMART" id="SM00304">
    <property type="entry name" value="HAMP"/>
    <property type="match status" value="1"/>
</dbReference>
<comment type="caution">
    <text evidence="5">The sequence shown here is derived from an EMBL/GenBank/DDBJ whole genome shotgun (WGS) entry which is preliminary data.</text>
</comment>
<dbReference type="SMART" id="SM00267">
    <property type="entry name" value="GGDEF"/>
    <property type="match status" value="1"/>
</dbReference>
<keyword evidence="6" id="KW-1185">Reference proteome</keyword>
<dbReference type="Pfam" id="PF00672">
    <property type="entry name" value="HAMP"/>
    <property type="match status" value="1"/>
</dbReference>
<evidence type="ECO:0000313" key="6">
    <source>
        <dbReference type="Proteomes" id="UP000006334"/>
    </source>
</evidence>
<keyword evidence="1" id="KW-1133">Transmembrane helix</keyword>
<dbReference type="InterPro" id="IPR003660">
    <property type="entry name" value="HAMP_dom"/>
</dbReference>
<dbReference type="InterPro" id="IPR000160">
    <property type="entry name" value="GGDEF_dom"/>
</dbReference>
<dbReference type="Gene3D" id="3.30.70.270">
    <property type="match status" value="1"/>
</dbReference>
<dbReference type="GO" id="GO:0007165">
    <property type="term" value="P:signal transduction"/>
    <property type="evidence" value="ECO:0007669"/>
    <property type="project" value="InterPro"/>
</dbReference>
<dbReference type="GO" id="GO:0071111">
    <property type="term" value="F:cyclic-guanylate-specific phosphodiesterase activity"/>
    <property type="evidence" value="ECO:0007669"/>
    <property type="project" value="InterPro"/>
</dbReference>
<feature type="domain" description="EAL" evidence="2">
    <location>
        <begin position="513"/>
        <end position="768"/>
    </location>
</feature>
<dbReference type="PROSITE" id="PS50883">
    <property type="entry name" value="EAL"/>
    <property type="match status" value="1"/>
</dbReference>
<dbReference type="EMBL" id="BAEN01000076">
    <property type="protein sequence ID" value="GAC16740.1"/>
    <property type="molecule type" value="Genomic_DNA"/>
</dbReference>
<evidence type="ECO:0000259" key="2">
    <source>
        <dbReference type="PROSITE" id="PS50883"/>
    </source>
</evidence>
<name>K6YZV0_9ALTE</name>
<dbReference type="eggNOG" id="COG5001">
    <property type="taxonomic scope" value="Bacteria"/>
</dbReference>
<dbReference type="InterPro" id="IPR043128">
    <property type="entry name" value="Rev_trsase/Diguanyl_cyclase"/>
</dbReference>
<feature type="transmembrane region" description="Helical" evidence="1">
    <location>
        <begin position="270"/>
        <end position="292"/>
    </location>
</feature>
<proteinExistence type="predicted"/>
<feature type="transmembrane region" description="Helical" evidence="1">
    <location>
        <begin position="12"/>
        <end position="31"/>
    </location>
</feature>
<dbReference type="InterPro" id="IPR050706">
    <property type="entry name" value="Cyclic-di-GMP_PDE-like"/>
</dbReference>
<dbReference type="CDD" id="cd01949">
    <property type="entry name" value="GGDEF"/>
    <property type="match status" value="1"/>
</dbReference>
<dbReference type="AlphaFoldDB" id="K6YZV0"/>
<dbReference type="Gene3D" id="6.10.340.10">
    <property type="match status" value="1"/>
</dbReference>
<dbReference type="RefSeq" id="WP_008846542.1">
    <property type="nucleotide sequence ID" value="NZ_BAEN01000076.1"/>
</dbReference>
<evidence type="ECO:0000259" key="4">
    <source>
        <dbReference type="PROSITE" id="PS50887"/>
    </source>
</evidence>
<gene>
    <name evidence="5" type="ORF">GLIP_4129</name>
</gene>
<dbReference type="PANTHER" id="PTHR33121">
    <property type="entry name" value="CYCLIC DI-GMP PHOSPHODIESTERASE PDEF"/>
    <property type="match status" value="1"/>
</dbReference>
<evidence type="ECO:0000256" key="1">
    <source>
        <dbReference type="SAM" id="Phobius"/>
    </source>
</evidence>
<keyword evidence="1" id="KW-0472">Membrane</keyword>
<dbReference type="SMART" id="SM00052">
    <property type="entry name" value="EAL"/>
    <property type="match status" value="1"/>
</dbReference>
<feature type="domain" description="GGDEF" evidence="4">
    <location>
        <begin position="379"/>
        <end position="505"/>
    </location>
</feature>
<sequence>MSAKSLNQHVFRLSSGLVLLCAIAILVNVWISTIDQAKQQLANNLKVAESVFKQVLETRESQLFNSADVLTSDYGFKAAIGSQDSPTIDSVLVNHGNRISADLMALISLSGSVRNSTSGNLIPGSDFPYPQLIEQAVVEGGASEILLIDDKLYQALLLRVRVPGAPALAMVGFEINNNLLSLTKSITQLDATIQVKRNDQSMFQASTLSTQALNSSVMLENEDISWIDLSFMPDHQYISKSFLLEQSQQDQIWVMMSEDSQRLFGEFNQLQIKVTVIALLSVLLALLFGALVSRKLSRPLGKLSFVAHKIAAGNYEQSIDVSSNTREIDELATSFQTMQDNIRERQKQISYQASHDMLTDLQNRYQIRDVITDKFAANQSFQVIGANILGFRGINDIFGYQNGDYCLQTVASRFKQLGGESARLNGGEFLWIPASPIALDELREIQKRIEQPVTIDDVVMNIKLAIGVLSCPDNCENTENVFKRLNISLDEARTSVGLLVKYHEDFEKRYARRLAIISELKHALVSAQSELKMVYQPKLELKAGKVTHAEALIRWNSSTLGFVPPDEFIGIAEQAGLIGQVTDFVIKTAIIDAKRIVESGLDICIAINLSAKDILNPKLLSVIEQHLKHYQVDASRLSFEITESDLVADPKKAVDELNRFREMGFSLAIDDFGTGYSSLAYLKQLPVSELKIDKSFVLKLAEQSSDQQIVQTILELAHNFQLGVIAEGVENQQSLKLLKEWGCDWVQGYHVCRPIDVEDMIQWCLQNAQTNWFE</sequence>
<dbReference type="Pfam" id="PF00563">
    <property type="entry name" value="EAL"/>
    <property type="match status" value="1"/>
</dbReference>
<dbReference type="SUPFAM" id="SSF141868">
    <property type="entry name" value="EAL domain-like"/>
    <property type="match status" value="1"/>
</dbReference>
<dbReference type="OrthoDB" id="9804951at2"/>
<dbReference type="InterPro" id="IPR035919">
    <property type="entry name" value="EAL_sf"/>
</dbReference>
<dbReference type="SUPFAM" id="SSF158472">
    <property type="entry name" value="HAMP domain-like"/>
    <property type="match status" value="1"/>
</dbReference>
<evidence type="ECO:0000313" key="5">
    <source>
        <dbReference type="EMBL" id="GAC16740.1"/>
    </source>
</evidence>